<protein>
    <submittedName>
        <fullName evidence="6">Uncharacterized protein</fullName>
    </submittedName>
</protein>
<dbReference type="Proteomes" id="UP000059847">
    <property type="component" value="Chromosome"/>
</dbReference>
<proteinExistence type="predicted"/>
<evidence type="ECO:0000313" key="7">
    <source>
        <dbReference type="Proteomes" id="UP000059847"/>
    </source>
</evidence>
<evidence type="ECO:0000259" key="4">
    <source>
        <dbReference type="Pfam" id="PF25222"/>
    </source>
</evidence>
<organism evidence="6 7">
    <name type="scientific">Psychrobacter urativorans</name>
    <dbReference type="NCBI Taxonomy" id="45610"/>
    <lineage>
        <taxon>Bacteria</taxon>
        <taxon>Pseudomonadati</taxon>
        <taxon>Pseudomonadota</taxon>
        <taxon>Gammaproteobacteria</taxon>
        <taxon>Moraxellales</taxon>
        <taxon>Moraxellaceae</taxon>
        <taxon>Psychrobacter</taxon>
    </lineage>
</organism>
<feature type="domain" description="DUF7840" evidence="4">
    <location>
        <begin position="454"/>
        <end position="711"/>
    </location>
</feature>
<feature type="region of interest" description="Disordered" evidence="1">
    <location>
        <begin position="65"/>
        <end position="88"/>
    </location>
</feature>
<evidence type="ECO:0000256" key="1">
    <source>
        <dbReference type="SAM" id="MobiDB-lite"/>
    </source>
</evidence>
<accession>A0A0M4TGS6</accession>
<dbReference type="STRING" id="45610.AOC03_04270"/>
<feature type="signal peptide" evidence="2">
    <location>
        <begin position="1"/>
        <end position="31"/>
    </location>
</feature>
<dbReference type="KEGG" id="pur:AOC03_04270"/>
<dbReference type="InterPro" id="IPR025178">
    <property type="entry name" value="Lnb_N"/>
</dbReference>
<keyword evidence="2" id="KW-0732">Signal</keyword>
<dbReference type="InterPro" id="IPR057165">
    <property type="entry name" value="DUF7843"/>
</dbReference>
<feature type="domain" description="Lnb N-terminal periplasmic" evidence="3">
    <location>
        <begin position="211"/>
        <end position="379"/>
    </location>
</feature>
<dbReference type="Pfam" id="PF13387">
    <property type="entry name" value="Lnb_N"/>
    <property type="match status" value="1"/>
</dbReference>
<feature type="domain" description="DUF7843" evidence="5">
    <location>
        <begin position="106"/>
        <end position="194"/>
    </location>
</feature>
<dbReference type="AlphaFoldDB" id="A0A0M4TGS6"/>
<evidence type="ECO:0000313" key="6">
    <source>
        <dbReference type="EMBL" id="ALF60741.1"/>
    </source>
</evidence>
<feature type="chain" id="PRO_5005802169" evidence="2">
    <location>
        <begin position="32"/>
        <end position="712"/>
    </location>
</feature>
<reference evidence="6 7" key="1">
    <citation type="submission" date="2015-09" db="EMBL/GenBank/DDBJ databases">
        <title>Complete genome of Psychrobacter urativorans R10.10B.</title>
        <authorList>
            <person name="See-Too W.S."/>
            <person name="Chan K.G."/>
        </authorList>
    </citation>
    <scope>NUCLEOTIDE SEQUENCE [LARGE SCALE GENOMIC DNA]</scope>
    <source>
        <strain evidence="6 7">R10.10B</strain>
    </source>
</reference>
<evidence type="ECO:0000259" key="5">
    <source>
        <dbReference type="Pfam" id="PF25225"/>
    </source>
</evidence>
<gene>
    <name evidence="6" type="ORF">AOC03_04270</name>
</gene>
<keyword evidence="7" id="KW-1185">Reference proteome</keyword>
<dbReference type="InterPro" id="IPR057162">
    <property type="entry name" value="DUF7840"/>
</dbReference>
<dbReference type="EMBL" id="CP012678">
    <property type="protein sequence ID" value="ALF60741.1"/>
    <property type="molecule type" value="Genomic_DNA"/>
</dbReference>
<dbReference type="Pfam" id="PF25225">
    <property type="entry name" value="DUF7843"/>
    <property type="match status" value="1"/>
</dbReference>
<sequence>MSIASTLSAIRPRARLPLAITGLLLSAQAQAMLPTPLTLVTTGGLGDTTDTAVIHDKIINVAITNPNNTSVNSSSSQSTKKSTKNSQNTNADQLLTTWRAQVQADNLAQHITWRRLLYVVDDKKGVFAKKNTKSEVDDAEFFLTPNGQQDAAAELDALLVAMAEQMSLPANTARTVANDSALCRFPARVHWLAETLNIDKATLQVDCPKLDDWMATIAPKQLSVMFAQEYLDNPISAFGHTLLRIDSAASAKDFTQIHHAYALNDTVDGDNKDNFALFTIKAMSGRYDNLIEIDPYPAKLADYLKDDERDTWTYQLDLTPAEVQQIMRHVWETKDLSIPYYFATDNCASEILRLIDVVRPNQQLLSQLPYVVIPSDVVNLLSRKSLLTNTRYTPADGTLRQAQLNTAKQKAHLSNQPLTKNEVNNITSEESNLLSSMSKDGQTLLPFTVSAPDNNPLDRHPMQRAHVGIGQRGDNSYIDIGLRAGFHDTLDGSSGFGQFFNLEGLAATLRFYDNEEDSNGNAPKSAVLQNFTLIRGRSFNPVNSAKKGKTWGASIEATRVNDGSQQDGTDHLVGSTAFEYGKSWAFGAPRTDTSGLISGEMPPQLCYAFGTGAIQAGRGINKGYRVGAGVNAGCLYQINNHLRAQAELQLPYWYHGSSDDSNVRGHYWQPITTLGLHYDIDKKQALRLDASYEWQNRIDANDDIKLAYMRYF</sequence>
<evidence type="ECO:0000256" key="2">
    <source>
        <dbReference type="SAM" id="SignalP"/>
    </source>
</evidence>
<evidence type="ECO:0000259" key="3">
    <source>
        <dbReference type="Pfam" id="PF13387"/>
    </source>
</evidence>
<name>A0A0M4TGS6_9GAMM</name>
<dbReference type="Pfam" id="PF25222">
    <property type="entry name" value="DUF7840"/>
    <property type="match status" value="1"/>
</dbReference>